<feature type="chain" id="PRO_5036428317" evidence="1">
    <location>
        <begin position="20"/>
        <end position="105"/>
    </location>
</feature>
<dbReference type="EMBL" id="HBUE01355041">
    <property type="protein sequence ID" value="CAG6605112.1"/>
    <property type="molecule type" value="Transcribed_RNA"/>
</dbReference>
<accession>A0A8D8LGQ9</accession>
<proteinExistence type="predicted"/>
<dbReference type="EMBL" id="HBUE01247853">
    <property type="protein sequence ID" value="CAG6552777.1"/>
    <property type="molecule type" value="Transcribed_RNA"/>
</dbReference>
<sequence>MWSLRFWTRSSTLARASSCWRCLLPIPGSCCCRCSSSGARSGTGRTCCSCRFGAKLARKRATFATSLRRITWRTAGRPSRRIRDGASKSTRRCFTATSLSTGCWR</sequence>
<protein>
    <submittedName>
        <fullName evidence="2">(northern house mosquito) hypothetical protein</fullName>
    </submittedName>
</protein>
<reference evidence="2" key="1">
    <citation type="submission" date="2021-05" db="EMBL/GenBank/DDBJ databases">
        <authorList>
            <person name="Alioto T."/>
            <person name="Alioto T."/>
            <person name="Gomez Garrido J."/>
        </authorList>
    </citation>
    <scope>NUCLEOTIDE SEQUENCE</scope>
</reference>
<name>A0A8D8LGQ9_CULPI</name>
<evidence type="ECO:0000256" key="1">
    <source>
        <dbReference type="SAM" id="SignalP"/>
    </source>
</evidence>
<organism evidence="2">
    <name type="scientific">Culex pipiens</name>
    <name type="common">House mosquito</name>
    <dbReference type="NCBI Taxonomy" id="7175"/>
    <lineage>
        <taxon>Eukaryota</taxon>
        <taxon>Metazoa</taxon>
        <taxon>Ecdysozoa</taxon>
        <taxon>Arthropoda</taxon>
        <taxon>Hexapoda</taxon>
        <taxon>Insecta</taxon>
        <taxon>Pterygota</taxon>
        <taxon>Neoptera</taxon>
        <taxon>Endopterygota</taxon>
        <taxon>Diptera</taxon>
        <taxon>Nematocera</taxon>
        <taxon>Culicoidea</taxon>
        <taxon>Culicidae</taxon>
        <taxon>Culicinae</taxon>
        <taxon>Culicini</taxon>
        <taxon>Culex</taxon>
        <taxon>Culex</taxon>
    </lineage>
</organism>
<dbReference type="AlphaFoldDB" id="A0A8D8LGQ9"/>
<feature type="signal peptide" evidence="1">
    <location>
        <begin position="1"/>
        <end position="19"/>
    </location>
</feature>
<evidence type="ECO:0000313" key="2">
    <source>
        <dbReference type="EMBL" id="CAG6605112.1"/>
    </source>
</evidence>
<keyword evidence="1" id="KW-0732">Signal</keyword>